<protein>
    <submittedName>
        <fullName evidence="1">Uncharacterized protein</fullName>
    </submittedName>
</protein>
<dbReference type="EMBL" id="MUJZ01046184">
    <property type="protein sequence ID" value="OTF74619.1"/>
    <property type="molecule type" value="Genomic_DNA"/>
</dbReference>
<gene>
    <name evidence="1" type="ORF">BLA29_006019</name>
</gene>
<comment type="caution">
    <text evidence="1">The sequence shown here is derived from an EMBL/GenBank/DDBJ whole genome shotgun (WGS) entry which is preliminary data.</text>
</comment>
<organism evidence="1 2">
    <name type="scientific">Euroglyphus maynei</name>
    <name type="common">Mayne's house dust mite</name>
    <dbReference type="NCBI Taxonomy" id="6958"/>
    <lineage>
        <taxon>Eukaryota</taxon>
        <taxon>Metazoa</taxon>
        <taxon>Ecdysozoa</taxon>
        <taxon>Arthropoda</taxon>
        <taxon>Chelicerata</taxon>
        <taxon>Arachnida</taxon>
        <taxon>Acari</taxon>
        <taxon>Acariformes</taxon>
        <taxon>Sarcoptiformes</taxon>
        <taxon>Astigmata</taxon>
        <taxon>Psoroptidia</taxon>
        <taxon>Analgoidea</taxon>
        <taxon>Pyroglyphidae</taxon>
        <taxon>Pyroglyphinae</taxon>
        <taxon>Euroglyphus</taxon>
    </lineage>
</organism>
<proteinExistence type="predicted"/>
<evidence type="ECO:0000313" key="1">
    <source>
        <dbReference type="EMBL" id="OTF74619.1"/>
    </source>
</evidence>
<dbReference type="Proteomes" id="UP000194236">
    <property type="component" value="Unassembled WGS sequence"/>
</dbReference>
<reference evidence="1 2" key="1">
    <citation type="submission" date="2017-03" db="EMBL/GenBank/DDBJ databases">
        <title>Genome Survey of Euroglyphus maynei.</title>
        <authorList>
            <person name="Arlian L.G."/>
            <person name="Morgan M.S."/>
            <person name="Rider S.D."/>
        </authorList>
    </citation>
    <scope>NUCLEOTIDE SEQUENCE [LARGE SCALE GENOMIC DNA]</scope>
    <source>
        <strain evidence="1">Arlian Lab</strain>
        <tissue evidence="1">Whole body</tissue>
    </source>
</reference>
<dbReference type="AlphaFoldDB" id="A0A1Y3B1C5"/>
<evidence type="ECO:0000313" key="2">
    <source>
        <dbReference type="Proteomes" id="UP000194236"/>
    </source>
</evidence>
<name>A0A1Y3B1C5_EURMA</name>
<sequence length="94" mass="10613">YSVYCVHLRAVVENIFNKRLAKSLEIISGLLYKNTELITNVAPIKNCMIDTIHEMMIEMDVAKPLRILSAYLTTTATNRPPCAFKNITVQVSIV</sequence>
<accession>A0A1Y3B1C5</accession>
<keyword evidence="2" id="KW-1185">Reference proteome</keyword>
<feature type="non-terminal residue" evidence="1">
    <location>
        <position position="1"/>
    </location>
</feature>